<accession>A0A3B3SFH0</accession>
<dbReference type="AlphaFoldDB" id="A0A3B3SFH0"/>
<evidence type="ECO:0000313" key="5">
    <source>
        <dbReference type="Ensembl" id="ENSPKIP00000029492.1"/>
    </source>
</evidence>
<dbReference type="GeneTree" id="ENSGT00500000044852"/>
<dbReference type="STRING" id="1676925.ENSPKIP00000029492"/>
<dbReference type="Gene3D" id="1.25.40.20">
    <property type="entry name" value="Ankyrin repeat-containing domain"/>
    <property type="match status" value="1"/>
</dbReference>
<dbReference type="Proteomes" id="UP000261540">
    <property type="component" value="Unplaced"/>
</dbReference>
<feature type="region of interest" description="Disordered" evidence="4">
    <location>
        <begin position="410"/>
        <end position="430"/>
    </location>
</feature>
<dbReference type="PROSITE" id="PS50297">
    <property type="entry name" value="ANK_REP_REGION"/>
    <property type="match status" value="1"/>
</dbReference>
<evidence type="ECO:0000256" key="1">
    <source>
        <dbReference type="ARBA" id="ARBA00022737"/>
    </source>
</evidence>
<keyword evidence="2 3" id="KW-0040">ANK repeat</keyword>
<name>A0A3B3SFH0_9TELE</name>
<dbReference type="Ensembl" id="ENSPKIT00000010289.1">
    <property type="protein sequence ID" value="ENSPKIP00000029492.1"/>
    <property type="gene ID" value="ENSPKIG00000010714.1"/>
</dbReference>
<evidence type="ECO:0000256" key="4">
    <source>
        <dbReference type="SAM" id="MobiDB-lite"/>
    </source>
</evidence>
<feature type="repeat" description="ANK" evidence="3">
    <location>
        <begin position="216"/>
        <end position="248"/>
    </location>
</feature>
<keyword evidence="6" id="KW-1185">Reference proteome</keyword>
<organism evidence="5 6">
    <name type="scientific">Paramormyrops kingsleyae</name>
    <dbReference type="NCBI Taxonomy" id="1676925"/>
    <lineage>
        <taxon>Eukaryota</taxon>
        <taxon>Metazoa</taxon>
        <taxon>Chordata</taxon>
        <taxon>Craniata</taxon>
        <taxon>Vertebrata</taxon>
        <taxon>Euteleostomi</taxon>
        <taxon>Actinopterygii</taxon>
        <taxon>Neopterygii</taxon>
        <taxon>Teleostei</taxon>
        <taxon>Osteoglossocephala</taxon>
        <taxon>Osteoglossomorpha</taxon>
        <taxon>Osteoglossiformes</taxon>
        <taxon>Mormyridae</taxon>
        <taxon>Paramormyrops</taxon>
    </lineage>
</organism>
<feature type="region of interest" description="Disordered" evidence="4">
    <location>
        <begin position="491"/>
        <end position="517"/>
    </location>
</feature>
<feature type="compositionally biased region" description="Acidic residues" evidence="4">
    <location>
        <begin position="57"/>
        <end position="83"/>
    </location>
</feature>
<reference evidence="5" key="1">
    <citation type="submission" date="2025-08" db="UniProtKB">
        <authorList>
            <consortium name="Ensembl"/>
        </authorList>
    </citation>
    <scope>IDENTIFICATION</scope>
</reference>
<feature type="compositionally biased region" description="Basic and acidic residues" evidence="4">
    <location>
        <begin position="1"/>
        <end position="10"/>
    </location>
</feature>
<reference evidence="5" key="2">
    <citation type="submission" date="2025-09" db="UniProtKB">
        <authorList>
            <consortium name="Ensembl"/>
        </authorList>
    </citation>
    <scope>IDENTIFICATION</scope>
</reference>
<dbReference type="InterPro" id="IPR036770">
    <property type="entry name" value="Ankyrin_rpt-contain_sf"/>
</dbReference>
<dbReference type="SMART" id="SM00248">
    <property type="entry name" value="ANK"/>
    <property type="match status" value="4"/>
</dbReference>
<dbReference type="PANTHER" id="PTHR24173">
    <property type="entry name" value="ANKYRIN REPEAT CONTAINING"/>
    <property type="match status" value="1"/>
</dbReference>
<feature type="compositionally biased region" description="Polar residues" evidence="4">
    <location>
        <begin position="12"/>
        <end position="21"/>
    </location>
</feature>
<dbReference type="PROSITE" id="PS50088">
    <property type="entry name" value="ANK_REPEAT"/>
    <property type="match status" value="1"/>
</dbReference>
<evidence type="ECO:0000256" key="2">
    <source>
        <dbReference type="ARBA" id="ARBA00023043"/>
    </source>
</evidence>
<dbReference type="OrthoDB" id="10057496at2759"/>
<dbReference type="InterPro" id="IPR002110">
    <property type="entry name" value="Ankyrin_rpt"/>
</dbReference>
<evidence type="ECO:0000256" key="3">
    <source>
        <dbReference type="PROSITE-ProRule" id="PRU00023"/>
    </source>
</evidence>
<proteinExistence type="predicted"/>
<keyword evidence="1" id="KW-0677">Repeat</keyword>
<dbReference type="Pfam" id="PF12796">
    <property type="entry name" value="Ank_2"/>
    <property type="match status" value="1"/>
</dbReference>
<dbReference type="PANTHER" id="PTHR24173:SF91">
    <property type="entry name" value="ANKYRIN REPEAT DOMAIN-CONTAINING PROTEIN 33B"/>
    <property type="match status" value="1"/>
</dbReference>
<protein>
    <submittedName>
        <fullName evidence="5">Ankyrin repeat domain 33B</fullName>
    </submittedName>
</protein>
<feature type="region of interest" description="Disordered" evidence="4">
    <location>
        <begin position="1"/>
        <end position="110"/>
    </location>
</feature>
<sequence length="517" mass="57933">MAVIRDDRDGGVSSSVKITQVQQKSESEGSEAEAAQEQKSAEEPVSEGESLGFGDADKDDDDDDYDDDDDVYQEFEEYEDISEFPDSRSIASDDSFYPPDNSIGSPRSPSPEPISFFRACCTNNTVIVRIMIRQGLTEEEVRETDRNSRTGLIVACYQGYLDVVIALAQCPYLDVNWQDKEGNTALITAAQAGHTMISHYLLNYFPGLDMERRNCHGFSALMKAAMQGRADCVRALMLAGGDMEATDYGRKLTPREWALFTGRYETARVMARLMARPCAEQFCAAYRPEWPQLAERVSKARANGSCLRRLAETLCCSLRLAFCVRTAPRQDGVLDHMVRVTTALGSPFVATACRTVCPGSPPCVGKRRPAVQEILRRQRQDELRDQGSKHLTQYHRLFQNSRVLLVPRAHERRSSLQPPRQAAATSAGALRRGSLMPLHLLRRSSVRPGQAVPRLFVSKAPSASCEPTKVRTADSHHLQVPRWRYKELKEERRRVEGSNKGGRLEPLAQRLSSRREN</sequence>
<dbReference type="SUPFAM" id="SSF48403">
    <property type="entry name" value="Ankyrin repeat"/>
    <property type="match status" value="1"/>
</dbReference>
<evidence type="ECO:0000313" key="6">
    <source>
        <dbReference type="Proteomes" id="UP000261540"/>
    </source>
</evidence>